<keyword evidence="5 7" id="KW-1133">Transmembrane helix</keyword>
<gene>
    <name evidence="10" type="ORF">GCM10025875_08900</name>
</gene>
<keyword evidence="11" id="KW-1185">Reference proteome</keyword>
<dbReference type="Proteomes" id="UP001157161">
    <property type="component" value="Unassembled WGS sequence"/>
</dbReference>
<evidence type="ECO:0000256" key="4">
    <source>
        <dbReference type="ARBA" id="ARBA00022692"/>
    </source>
</evidence>
<evidence type="ECO:0000256" key="1">
    <source>
        <dbReference type="ARBA" id="ARBA00004651"/>
    </source>
</evidence>
<dbReference type="AlphaFoldDB" id="A0AA37XDC3"/>
<feature type="transmembrane region" description="Helical" evidence="7">
    <location>
        <begin position="167"/>
        <end position="186"/>
    </location>
</feature>
<keyword evidence="4 7" id="KW-0812">Transmembrane</keyword>
<dbReference type="EMBL" id="BSUM01000001">
    <property type="protein sequence ID" value="GMA30898.1"/>
    <property type="molecule type" value="Genomic_DNA"/>
</dbReference>
<feature type="transmembrane region" description="Helical" evidence="7">
    <location>
        <begin position="270"/>
        <end position="292"/>
    </location>
</feature>
<evidence type="ECO:0000259" key="9">
    <source>
        <dbReference type="PROSITE" id="PS50928"/>
    </source>
</evidence>
<feature type="domain" description="ABC transmembrane type-1" evidence="9">
    <location>
        <begin position="104"/>
        <end position="293"/>
    </location>
</feature>
<evidence type="ECO:0000256" key="2">
    <source>
        <dbReference type="ARBA" id="ARBA00022448"/>
    </source>
</evidence>
<dbReference type="PROSITE" id="PS50928">
    <property type="entry name" value="ABC_TM1"/>
    <property type="match status" value="1"/>
</dbReference>
<name>A0AA37XDC3_9MICO</name>
<dbReference type="InterPro" id="IPR050366">
    <property type="entry name" value="BP-dependent_transpt_permease"/>
</dbReference>
<evidence type="ECO:0000313" key="10">
    <source>
        <dbReference type="EMBL" id="GMA30898.1"/>
    </source>
</evidence>
<feature type="region of interest" description="Disordered" evidence="8">
    <location>
        <begin position="1"/>
        <end position="35"/>
    </location>
</feature>
<feature type="transmembrane region" description="Helical" evidence="7">
    <location>
        <begin position="106"/>
        <end position="131"/>
    </location>
</feature>
<proteinExistence type="inferred from homology"/>
<feature type="compositionally biased region" description="Low complexity" evidence="8">
    <location>
        <begin position="8"/>
        <end position="24"/>
    </location>
</feature>
<reference evidence="10" key="1">
    <citation type="journal article" date="2014" name="Int. J. Syst. Evol. Microbiol.">
        <title>Complete genome sequence of Corynebacterium casei LMG S-19264T (=DSM 44701T), isolated from a smear-ripened cheese.</title>
        <authorList>
            <consortium name="US DOE Joint Genome Institute (JGI-PGF)"/>
            <person name="Walter F."/>
            <person name="Albersmeier A."/>
            <person name="Kalinowski J."/>
            <person name="Ruckert C."/>
        </authorList>
    </citation>
    <scope>NUCLEOTIDE SEQUENCE</scope>
    <source>
        <strain evidence="10">NBRC 112290</strain>
    </source>
</reference>
<comment type="subcellular location">
    <subcellularLocation>
        <location evidence="1 7">Cell membrane</location>
        <topology evidence="1 7">Multi-pass membrane protein</topology>
    </subcellularLocation>
</comment>
<dbReference type="SUPFAM" id="SSF161098">
    <property type="entry name" value="MetI-like"/>
    <property type="match status" value="1"/>
</dbReference>
<evidence type="ECO:0000256" key="5">
    <source>
        <dbReference type="ARBA" id="ARBA00022989"/>
    </source>
</evidence>
<dbReference type="InterPro" id="IPR035906">
    <property type="entry name" value="MetI-like_sf"/>
</dbReference>
<dbReference type="CDD" id="cd06261">
    <property type="entry name" value="TM_PBP2"/>
    <property type="match status" value="1"/>
</dbReference>
<accession>A0AA37XDC3</accession>
<protein>
    <recommendedName>
        <fullName evidence="9">ABC transmembrane type-1 domain-containing protein</fullName>
    </recommendedName>
</protein>
<keyword evidence="2 7" id="KW-0813">Transport</keyword>
<keyword evidence="6 7" id="KW-0472">Membrane</keyword>
<evidence type="ECO:0000313" key="11">
    <source>
        <dbReference type="Proteomes" id="UP001157161"/>
    </source>
</evidence>
<dbReference type="PANTHER" id="PTHR43386:SF1">
    <property type="entry name" value="D,D-DIPEPTIDE TRANSPORT SYSTEM PERMEASE PROTEIN DDPC-RELATED"/>
    <property type="match status" value="1"/>
</dbReference>
<comment type="similarity">
    <text evidence="7">Belongs to the binding-protein-dependent transport system permease family.</text>
</comment>
<dbReference type="InterPro" id="IPR000515">
    <property type="entry name" value="MetI-like"/>
</dbReference>
<dbReference type="RefSeq" id="WP_284249654.1">
    <property type="nucleotide sequence ID" value="NZ_BSUM01000001.1"/>
</dbReference>
<dbReference type="Pfam" id="PF00528">
    <property type="entry name" value="BPD_transp_1"/>
    <property type="match status" value="1"/>
</dbReference>
<feature type="transmembrane region" description="Helical" evidence="7">
    <location>
        <begin position="42"/>
        <end position="62"/>
    </location>
</feature>
<keyword evidence="3" id="KW-1003">Cell membrane</keyword>
<sequence length="301" mass="31202">MTTPPTTSAPVESVEAGAVPVEPAAVPPPGARRGRPRPTATGIVALVFVATTVVLGLVVPLLPGVDVTHQDLGAAFAAPFGDITHLLGTDQLGRDLLSRVAFATRVSLGVALGSVVVSALLGLVVGLLAGYRGGRLDGFLMAVGDVTLAIPTMLLLIVVAATVGTTPLLLTVLLGLMNWVVFARLVRSMALSLREREFVAAATAAGATPTWVVRKHLLRAVVPELLVTAGYQVGVMITIESSLSYIGLGIQPPLPSLGLMIAEGQPYLQTHPGLTLVPAAVVFMLIAGVQFLSQRPHRAHR</sequence>
<reference evidence="10" key="2">
    <citation type="submission" date="2023-02" db="EMBL/GenBank/DDBJ databases">
        <authorList>
            <person name="Sun Q."/>
            <person name="Mori K."/>
        </authorList>
    </citation>
    <scope>NUCLEOTIDE SEQUENCE</scope>
    <source>
        <strain evidence="10">NBRC 112290</strain>
    </source>
</reference>
<dbReference type="PANTHER" id="PTHR43386">
    <property type="entry name" value="OLIGOPEPTIDE TRANSPORT SYSTEM PERMEASE PROTEIN APPC"/>
    <property type="match status" value="1"/>
</dbReference>
<evidence type="ECO:0000256" key="3">
    <source>
        <dbReference type="ARBA" id="ARBA00022475"/>
    </source>
</evidence>
<evidence type="ECO:0000256" key="6">
    <source>
        <dbReference type="ARBA" id="ARBA00023136"/>
    </source>
</evidence>
<feature type="transmembrane region" description="Helical" evidence="7">
    <location>
        <begin position="138"/>
        <end position="161"/>
    </location>
</feature>
<comment type="caution">
    <text evidence="10">The sequence shown here is derived from an EMBL/GenBank/DDBJ whole genome shotgun (WGS) entry which is preliminary data.</text>
</comment>
<evidence type="ECO:0000256" key="8">
    <source>
        <dbReference type="SAM" id="MobiDB-lite"/>
    </source>
</evidence>
<dbReference type="GO" id="GO:0005886">
    <property type="term" value="C:plasma membrane"/>
    <property type="evidence" value="ECO:0007669"/>
    <property type="project" value="UniProtKB-SubCell"/>
</dbReference>
<dbReference type="Gene3D" id="1.10.3720.10">
    <property type="entry name" value="MetI-like"/>
    <property type="match status" value="1"/>
</dbReference>
<dbReference type="GO" id="GO:0055085">
    <property type="term" value="P:transmembrane transport"/>
    <property type="evidence" value="ECO:0007669"/>
    <property type="project" value="InterPro"/>
</dbReference>
<feature type="transmembrane region" description="Helical" evidence="7">
    <location>
        <begin position="225"/>
        <end position="250"/>
    </location>
</feature>
<evidence type="ECO:0000256" key="7">
    <source>
        <dbReference type="RuleBase" id="RU363032"/>
    </source>
</evidence>
<organism evidence="10 11">
    <name type="scientific">Litorihabitans aurantiacus</name>
    <dbReference type="NCBI Taxonomy" id="1930061"/>
    <lineage>
        <taxon>Bacteria</taxon>
        <taxon>Bacillati</taxon>
        <taxon>Actinomycetota</taxon>
        <taxon>Actinomycetes</taxon>
        <taxon>Micrococcales</taxon>
        <taxon>Beutenbergiaceae</taxon>
        <taxon>Litorihabitans</taxon>
    </lineage>
</organism>